<evidence type="ECO:0000313" key="7">
    <source>
        <dbReference type="Proteomes" id="UP000660262"/>
    </source>
</evidence>
<dbReference type="OrthoDB" id="3064516at2759"/>
<evidence type="ECO:0000259" key="5">
    <source>
        <dbReference type="Pfam" id="PF07687"/>
    </source>
</evidence>
<reference evidence="6" key="1">
    <citation type="submission" date="2020-10" db="EMBL/GenBank/DDBJ databases">
        <title>Unveiling of a novel bifunctional photoreceptor, Dualchrome1, isolated from a cosmopolitan green alga.</title>
        <authorList>
            <person name="Suzuki S."/>
            <person name="Kawachi M."/>
        </authorList>
    </citation>
    <scope>NUCLEOTIDE SEQUENCE</scope>
    <source>
        <strain evidence="6">NIES 2893</strain>
    </source>
</reference>
<keyword evidence="2" id="KW-0479">Metal-binding</keyword>
<dbReference type="PANTHER" id="PTHR43270">
    <property type="entry name" value="BETA-ALA-HIS DIPEPTIDASE"/>
    <property type="match status" value="1"/>
</dbReference>
<feature type="domain" description="Peptidase M20 dimerisation" evidence="5">
    <location>
        <begin position="291"/>
        <end position="453"/>
    </location>
</feature>
<dbReference type="InterPro" id="IPR051458">
    <property type="entry name" value="Cyt/Met_Dipeptidase"/>
</dbReference>
<keyword evidence="4" id="KW-0732">Signal</keyword>
<sequence>MLNVGVFPFLAVVALVVTLWTYVAASSASARVGLRPLSSHWTPYLTDAGDATPHAIRAQTWLAEHRDASVDVLAAFVKHASVSADASKANDVKLAADALVKYLRDIGFNDAAYHELPLHGAITASCGNNKAKPTVLFYGHFDVQPAVQPPNWKTEPYTLTPSEDGTKLHGRGASDNKGAGVVPLLRAVEAMLRTHDDAPTALAKSRGASMAPPGEKLAGVTADGEQLAKLCANSALPSNVKLLLEGQEEVLSPHLGAWLAQPNISELLRSDYVVSTDGMQPSLDVPGIMLGNRGAASIELEVSTANRDVHSGMYGGTIPNALHVMSAVVASFHDAQGAVVVPGFYDDVVMPDEATRAAFNDAAARLGDADDSTDLTLALRGLPGGTFGETSFANHERRWLRPSLDVVGVWGGHTSGGVKTIIPCRATAKVTARLVEGMSARDTMRRIVAHAESMATARGARLTWRYLRPDDGAPPKDEAGEREAFVTLQGDGSRVRSAVSTMLSDAEATSSKEEIPAMGTPAFASSMDSTLSQAIAATLKRAYGGVKPIWFQTGATVPAMTLLSKNVMSGANDRVNSLGCSLPEHRVHSPDEYVRVEAFATCHLAYVDLLYDISQRSREGSRSGRDASEL</sequence>
<protein>
    <recommendedName>
        <fullName evidence="5">Peptidase M20 dimerisation domain-containing protein</fullName>
    </recommendedName>
</protein>
<evidence type="ECO:0000313" key="6">
    <source>
        <dbReference type="EMBL" id="GHP03072.1"/>
    </source>
</evidence>
<dbReference type="InterPro" id="IPR002933">
    <property type="entry name" value="Peptidase_M20"/>
</dbReference>
<evidence type="ECO:0000256" key="2">
    <source>
        <dbReference type="ARBA" id="ARBA00022723"/>
    </source>
</evidence>
<dbReference type="EMBL" id="BNJQ01000004">
    <property type="protein sequence ID" value="GHP03072.1"/>
    <property type="molecule type" value="Genomic_DNA"/>
</dbReference>
<dbReference type="GO" id="GO:0046872">
    <property type="term" value="F:metal ion binding"/>
    <property type="evidence" value="ECO:0007669"/>
    <property type="project" value="UniProtKB-KW"/>
</dbReference>
<evidence type="ECO:0000256" key="3">
    <source>
        <dbReference type="ARBA" id="ARBA00022801"/>
    </source>
</evidence>
<keyword evidence="1" id="KW-0645">Protease</keyword>
<feature type="chain" id="PRO_5032276238" description="Peptidase M20 dimerisation domain-containing protein" evidence="4">
    <location>
        <begin position="26"/>
        <end position="630"/>
    </location>
</feature>
<evidence type="ECO:0000256" key="4">
    <source>
        <dbReference type="SAM" id="SignalP"/>
    </source>
</evidence>
<dbReference type="AlphaFoldDB" id="A0A830H8Z6"/>
<organism evidence="6 7">
    <name type="scientific">Pycnococcus provasolii</name>
    <dbReference type="NCBI Taxonomy" id="41880"/>
    <lineage>
        <taxon>Eukaryota</taxon>
        <taxon>Viridiplantae</taxon>
        <taxon>Chlorophyta</taxon>
        <taxon>Pseudoscourfieldiophyceae</taxon>
        <taxon>Pseudoscourfieldiales</taxon>
        <taxon>Pycnococcaceae</taxon>
        <taxon>Pycnococcus</taxon>
    </lineage>
</organism>
<proteinExistence type="predicted"/>
<accession>A0A830H8Z6</accession>
<dbReference type="PANTHER" id="PTHR43270:SF12">
    <property type="entry name" value="SUCCINYL-DIAMINOPIMELATE DESUCCINYLASE"/>
    <property type="match status" value="1"/>
</dbReference>
<keyword evidence="7" id="KW-1185">Reference proteome</keyword>
<keyword evidence="3" id="KW-0378">Hydrolase</keyword>
<gene>
    <name evidence="6" type="ORF">PPROV_000182700</name>
</gene>
<dbReference type="InterPro" id="IPR011650">
    <property type="entry name" value="Peptidase_M20_dimer"/>
</dbReference>
<dbReference type="Proteomes" id="UP000660262">
    <property type="component" value="Unassembled WGS sequence"/>
</dbReference>
<dbReference type="Gene3D" id="3.40.630.10">
    <property type="entry name" value="Zn peptidases"/>
    <property type="match status" value="2"/>
</dbReference>
<comment type="caution">
    <text evidence="6">The sequence shown here is derived from an EMBL/GenBank/DDBJ whole genome shotgun (WGS) entry which is preliminary data.</text>
</comment>
<dbReference type="GO" id="GO:0006508">
    <property type="term" value="P:proteolysis"/>
    <property type="evidence" value="ECO:0007669"/>
    <property type="project" value="UniProtKB-KW"/>
</dbReference>
<dbReference type="GO" id="GO:0008233">
    <property type="term" value="F:peptidase activity"/>
    <property type="evidence" value="ECO:0007669"/>
    <property type="project" value="UniProtKB-KW"/>
</dbReference>
<feature type="signal peptide" evidence="4">
    <location>
        <begin position="1"/>
        <end position="25"/>
    </location>
</feature>
<dbReference type="Gene3D" id="3.30.70.360">
    <property type="match status" value="1"/>
</dbReference>
<name>A0A830H8Z6_9CHLO</name>
<dbReference type="Pfam" id="PF01546">
    <property type="entry name" value="Peptidase_M20"/>
    <property type="match status" value="2"/>
</dbReference>
<evidence type="ECO:0000256" key="1">
    <source>
        <dbReference type="ARBA" id="ARBA00022670"/>
    </source>
</evidence>
<dbReference type="SUPFAM" id="SSF53187">
    <property type="entry name" value="Zn-dependent exopeptidases"/>
    <property type="match status" value="2"/>
</dbReference>
<dbReference type="Pfam" id="PF07687">
    <property type="entry name" value="M20_dimer"/>
    <property type="match status" value="1"/>
</dbReference>